<feature type="region of interest" description="Disordered" evidence="1">
    <location>
        <begin position="51"/>
        <end position="73"/>
    </location>
</feature>
<dbReference type="EMBL" id="DTGD01000211">
    <property type="protein sequence ID" value="HGB36365.1"/>
    <property type="molecule type" value="Genomic_DNA"/>
</dbReference>
<name>A0A7V3KPB6_UNCW3</name>
<evidence type="ECO:0000313" key="2">
    <source>
        <dbReference type="EMBL" id="HGB36365.1"/>
    </source>
</evidence>
<dbReference type="Pfam" id="PF10923">
    <property type="entry name" value="BrxC_BrxD"/>
    <property type="match status" value="1"/>
</dbReference>
<dbReference type="InterPro" id="IPR021228">
    <property type="entry name" value="BrxD"/>
</dbReference>
<evidence type="ECO:0000256" key="1">
    <source>
        <dbReference type="SAM" id="MobiDB-lite"/>
    </source>
</evidence>
<comment type="caution">
    <text evidence="2">The sequence shown here is derived from an EMBL/GenBank/DDBJ whole genome shotgun (WGS) entry which is preliminary data.</text>
</comment>
<dbReference type="SUPFAM" id="SSF52540">
    <property type="entry name" value="P-loop containing nucleoside triphosphate hydrolases"/>
    <property type="match status" value="1"/>
</dbReference>
<sequence>MKIGDIVSHDKYGRGTIKLVIKKPDGLYFRVDFGFAKITVPAKDLCIEGKGYSPEPEKPTEVGGKDVEQPSSLPTFPPPNQANLEARQGINALKLGQILEAQVHTLSVGIEALEDKFKEVVDKAARSEPAFLLIEGAWGSGKTHALTLLQALARKRGFASAAIIMDGHSASLSKPMELMGEVTNALQFPTAKNVEGLAAWLREAMRQKKMRELRVKGAPLIGEALESLFPGTMDDPEASQVVEDYFSLILSTSQAKYKLSRLNFPAPGLPTLKASRVAERPQAFRELLANWAHFAKVMGATGLLIIFDELDVEYAYTAWRTQYCAQLRERRHYLLSEFKNLRGAPLAVAFASVPGLALSSNDTENDAIEHLGQVYGSRLTQVTVPIPSQEQMQELFRRIFECYNLAYESSPIVLPESERLLLFKKIWDHYTRNPNPVPRRFVRLSLEVFDLLCTGPKQRIKEILEAL</sequence>
<organism evidence="2">
    <name type="scientific">candidate division WOR-3 bacterium</name>
    <dbReference type="NCBI Taxonomy" id="2052148"/>
    <lineage>
        <taxon>Bacteria</taxon>
        <taxon>Bacteria division WOR-3</taxon>
    </lineage>
</organism>
<feature type="compositionally biased region" description="Basic and acidic residues" evidence="1">
    <location>
        <begin position="55"/>
        <end position="68"/>
    </location>
</feature>
<accession>A0A7V3KPB6</accession>
<reference evidence="2" key="1">
    <citation type="journal article" date="2020" name="mSystems">
        <title>Genome- and Community-Level Interaction Insights into Carbon Utilization and Element Cycling Functions of Hydrothermarchaeota in Hydrothermal Sediment.</title>
        <authorList>
            <person name="Zhou Z."/>
            <person name="Liu Y."/>
            <person name="Xu W."/>
            <person name="Pan J."/>
            <person name="Luo Z.H."/>
            <person name="Li M."/>
        </authorList>
    </citation>
    <scope>NUCLEOTIDE SEQUENCE [LARGE SCALE GENOMIC DNA]</scope>
    <source>
        <strain evidence="2">SpSt-754</strain>
    </source>
</reference>
<protein>
    <submittedName>
        <fullName evidence="2">Uncharacterized protein</fullName>
    </submittedName>
</protein>
<dbReference type="InterPro" id="IPR027417">
    <property type="entry name" value="P-loop_NTPase"/>
</dbReference>
<gene>
    <name evidence="2" type="ORF">ENV38_05625</name>
</gene>
<dbReference type="AlphaFoldDB" id="A0A7V3KPB6"/>
<proteinExistence type="predicted"/>